<dbReference type="EMBL" id="CP034759">
    <property type="protein sequence ID" value="QBG35027.1"/>
    <property type="molecule type" value="Genomic_DNA"/>
</dbReference>
<evidence type="ECO:0000313" key="2">
    <source>
        <dbReference type="EMBL" id="QBG35027.1"/>
    </source>
</evidence>
<accession>A0A4P6P6G4</accession>
<gene>
    <name evidence="2" type="ORF">EMK97_04400</name>
</gene>
<proteinExistence type="predicted"/>
<feature type="transmembrane region" description="Helical" evidence="1">
    <location>
        <begin position="31"/>
        <end position="48"/>
    </location>
</feature>
<dbReference type="KEGG" id="lsd:EMK97_04400"/>
<name>A0A4P6P6G4_9GAMM</name>
<dbReference type="AlphaFoldDB" id="A0A4P6P6G4"/>
<keyword evidence="3" id="KW-1185">Reference proteome</keyword>
<organism evidence="2 3">
    <name type="scientific">Litorilituus sediminis</name>
    <dbReference type="NCBI Taxonomy" id="718192"/>
    <lineage>
        <taxon>Bacteria</taxon>
        <taxon>Pseudomonadati</taxon>
        <taxon>Pseudomonadota</taxon>
        <taxon>Gammaproteobacteria</taxon>
        <taxon>Alteromonadales</taxon>
        <taxon>Colwelliaceae</taxon>
        <taxon>Litorilituus</taxon>
    </lineage>
</organism>
<dbReference type="OrthoDB" id="5772022at2"/>
<reference evidence="2 3" key="1">
    <citation type="submission" date="2018-12" db="EMBL/GenBank/DDBJ databases">
        <title>Complete genome of Litorilituus sediminis.</title>
        <authorList>
            <person name="Liu A."/>
            <person name="Rong J."/>
        </authorList>
    </citation>
    <scope>NUCLEOTIDE SEQUENCE [LARGE SCALE GENOMIC DNA]</scope>
    <source>
        <strain evidence="2 3">JCM 17549</strain>
    </source>
</reference>
<keyword evidence="1" id="KW-0812">Transmembrane</keyword>
<evidence type="ECO:0000313" key="3">
    <source>
        <dbReference type="Proteomes" id="UP000290244"/>
    </source>
</evidence>
<sequence length="67" mass="7712">MLLFLVVFFSVICALFFYVQAVVSGLGRKRWALAGMLIGPFAWPMFTMKKRMQMNHFISCNSVLFKA</sequence>
<evidence type="ECO:0000256" key="1">
    <source>
        <dbReference type="SAM" id="Phobius"/>
    </source>
</evidence>
<dbReference type="Proteomes" id="UP000290244">
    <property type="component" value="Chromosome"/>
</dbReference>
<dbReference type="RefSeq" id="WP_130599801.1">
    <property type="nucleotide sequence ID" value="NZ_CP034759.1"/>
</dbReference>
<protein>
    <submittedName>
        <fullName evidence="2">Uncharacterized protein</fullName>
    </submittedName>
</protein>
<keyword evidence="1" id="KW-0472">Membrane</keyword>
<keyword evidence="1" id="KW-1133">Transmembrane helix</keyword>